<protein>
    <submittedName>
        <fullName evidence="1">Uncharacterized protein</fullName>
    </submittedName>
</protein>
<reference evidence="2" key="1">
    <citation type="journal article" date="2023" name="Front. Plant Sci.">
        <title>Chromosomal-level genome assembly of Melastoma candidum provides insights into trichome evolution.</title>
        <authorList>
            <person name="Zhong Y."/>
            <person name="Wu W."/>
            <person name="Sun C."/>
            <person name="Zou P."/>
            <person name="Liu Y."/>
            <person name="Dai S."/>
            <person name="Zhou R."/>
        </authorList>
    </citation>
    <scope>NUCLEOTIDE SEQUENCE [LARGE SCALE GENOMIC DNA]</scope>
</reference>
<accession>A0ACB9QNH6</accession>
<evidence type="ECO:0000313" key="2">
    <source>
        <dbReference type="Proteomes" id="UP001057402"/>
    </source>
</evidence>
<gene>
    <name evidence="1" type="ORF">MLD38_022785</name>
</gene>
<proteinExistence type="predicted"/>
<keyword evidence="2" id="KW-1185">Reference proteome</keyword>
<dbReference type="Proteomes" id="UP001057402">
    <property type="component" value="Chromosome 6"/>
</dbReference>
<name>A0ACB9QNH6_9MYRT</name>
<sequence>MKRSRTSIGKLLQPLALAVALALATSFVAMAETSCVPLELSPCIPALSSPVSPSGMCCQKLREQQPCFCGYMRIPALAPYVGNPRAREICKSCGVPIPRC</sequence>
<comment type="caution">
    <text evidence="1">The sequence shown here is derived from an EMBL/GenBank/DDBJ whole genome shotgun (WGS) entry which is preliminary data.</text>
</comment>
<dbReference type="EMBL" id="CM042885">
    <property type="protein sequence ID" value="KAI4366997.1"/>
    <property type="molecule type" value="Genomic_DNA"/>
</dbReference>
<organism evidence="1 2">
    <name type="scientific">Melastoma candidum</name>
    <dbReference type="NCBI Taxonomy" id="119954"/>
    <lineage>
        <taxon>Eukaryota</taxon>
        <taxon>Viridiplantae</taxon>
        <taxon>Streptophyta</taxon>
        <taxon>Embryophyta</taxon>
        <taxon>Tracheophyta</taxon>
        <taxon>Spermatophyta</taxon>
        <taxon>Magnoliopsida</taxon>
        <taxon>eudicotyledons</taxon>
        <taxon>Gunneridae</taxon>
        <taxon>Pentapetalae</taxon>
        <taxon>rosids</taxon>
        <taxon>malvids</taxon>
        <taxon>Myrtales</taxon>
        <taxon>Melastomataceae</taxon>
        <taxon>Melastomatoideae</taxon>
        <taxon>Melastomateae</taxon>
        <taxon>Melastoma</taxon>
    </lineage>
</organism>
<evidence type="ECO:0000313" key="1">
    <source>
        <dbReference type="EMBL" id="KAI4366997.1"/>
    </source>
</evidence>